<reference evidence="8 9" key="1">
    <citation type="submission" date="2018-09" db="EMBL/GenBank/DDBJ databases">
        <title>Genomic Encyclopedia of Archaeal and Bacterial Type Strains, Phase II (KMG-II): from individual species to whole genera.</title>
        <authorList>
            <person name="Goeker M."/>
        </authorList>
    </citation>
    <scope>NUCLEOTIDE SEQUENCE [LARGE SCALE GENOMIC DNA]</scope>
    <source>
        <strain evidence="8 9">DSM 17008</strain>
    </source>
</reference>
<dbReference type="GO" id="GO:0005524">
    <property type="term" value="F:ATP binding"/>
    <property type="evidence" value="ECO:0007669"/>
    <property type="project" value="UniProtKB-KW"/>
</dbReference>
<dbReference type="PROSITE" id="PS50112">
    <property type="entry name" value="PAS"/>
    <property type="match status" value="1"/>
</dbReference>
<evidence type="ECO:0000256" key="5">
    <source>
        <dbReference type="ARBA" id="ARBA00023163"/>
    </source>
</evidence>
<evidence type="ECO:0000313" key="8">
    <source>
        <dbReference type="EMBL" id="RKD75921.1"/>
    </source>
</evidence>
<feature type="domain" description="PAS" evidence="7">
    <location>
        <begin position="125"/>
        <end position="166"/>
    </location>
</feature>
<dbReference type="InterPro" id="IPR027417">
    <property type="entry name" value="P-loop_NTPase"/>
</dbReference>
<dbReference type="InterPro" id="IPR025943">
    <property type="entry name" value="Sigma_54_int_dom_ATP-bd_2"/>
</dbReference>
<dbReference type="Gene3D" id="1.10.8.60">
    <property type="match status" value="1"/>
</dbReference>
<dbReference type="CDD" id="cd00009">
    <property type="entry name" value="AAA"/>
    <property type="match status" value="1"/>
</dbReference>
<dbReference type="SMART" id="SM00091">
    <property type="entry name" value="PAS"/>
    <property type="match status" value="1"/>
</dbReference>
<keyword evidence="5" id="KW-0804">Transcription</keyword>
<dbReference type="OrthoDB" id="9771372at2"/>
<dbReference type="InterPro" id="IPR025944">
    <property type="entry name" value="Sigma_54_int_dom_CS"/>
</dbReference>
<dbReference type="PANTHER" id="PTHR32071:SF57">
    <property type="entry name" value="C4-DICARBOXYLATE TRANSPORT TRANSCRIPTIONAL REGULATORY PROTEIN DCTD"/>
    <property type="match status" value="1"/>
</dbReference>
<dbReference type="InterPro" id="IPR035965">
    <property type="entry name" value="PAS-like_dom_sf"/>
</dbReference>
<evidence type="ECO:0000256" key="2">
    <source>
        <dbReference type="ARBA" id="ARBA00022840"/>
    </source>
</evidence>
<dbReference type="InterPro" id="IPR009057">
    <property type="entry name" value="Homeodomain-like_sf"/>
</dbReference>
<dbReference type="Gene3D" id="3.40.50.300">
    <property type="entry name" value="P-loop containing nucleotide triphosphate hydrolases"/>
    <property type="match status" value="1"/>
</dbReference>
<dbReference type="PROSITE" id="PS00688">
    <property type="entry name" value="SIGMA54_INTERACT_3"/>
    <property type="match status" value="1"/>
</dbReference>
<evidence type="ECO:0000256" key="4">
    <source>
        <dbReference type="ARBA" id="ARBA00023125"/>
    </source>
</evidence>
<dbReference type="RefSeq" id="WP_120191346.1">
    <property type="nucleotide sequence ID" value="NZ_RAPK01000006.1"/>
</dbReference>
<dbReference type="InterPro" id="IPR025662">
    <property type="entry name" value="Sigma_54_int_dom_ATP-bd_1"/>
</dbReference>
<dbReference type="Pfam" id="PF00158">
    <property type="entry name" value="Sigma54_activat"/>
    <property type="match status" value="1"/>
</dbReference>
<dbReference type="CDD" id="cd00130">
    <property type="entry name" value="PAS"/>
    <property type="match status" value="1"/>
</dbReference>
<evidence type="ECO:0000259" key="6">
    <source>
        <dbReference type="PROSITE" id="PS50045"/>
    </source>
</evidence>
<dbReference type="EMBL" id="RAPK01000006">
    <property type="protein sequence ID" value="RKD75921.1"/>
    <property type="molecule type" value="Genomic_DNA"/>
</dbReference>
<keyword evidence="9" id="KW-1185">Reference proteome</keyword>
<dbReference type="InterPro" id="IPR013767">
    <property type="entry name" value="PAS_fold"/>
</dbReference>
<sequence length="579" mass="64946">MAKTKASKKEHNFSFVMMEDAKVTDILKQKAVNSSDPVLCVDAKGKPAGWINEQKLYSHLEKEKSLDKKVKKGWLEEVYTIQEEDTASLQVENLPAVIVNKKGQARRVITPAAWFEKEYANLIQQRNIAQVILESAYEGIAVVDKEGRLKQMNQAYRSFLGIDPDEDVSGRPAEDVIENTRLHEVVRTGIPEKGEIQVIQGQKMVVHRLPIWEDGEIAGAVGMLIFEGVSELYRILGNAADMNVEAPFESEEGQTRGQSHLHRFEDIIGESRVVKESKSTARKSARTNATVLITGESGTGKELFAQAIHLTSGRKGGFISVNCAAIPEHLLESELFGYEEGAFTGAKKEGHTGKFEAAHNGTIFLDEIGNMSLPMQAKILRVLEERAVTKVGGLAQIPLNVKVIAATNANLEKRVKEGTFREDLYYRLHVIPVDVAPLRQRPKDIPLLFSHYMQRFSKENNIEVKQMDQEALEAFMSYEWPGNIRELMNVTEQLVTLVDGNEITLKDLPDIVSSRLNGETGMVEDNHSLKSEQHKQEKQVIIQALEKHEGNKSKAAQDLGIHRTTLYKKIKDFQIEEKV</sequence>
<dbReference type="Gene3D" id="1.10.10.60">
    <property type="entry name" value="Homeodomain-like"/>
    <property type="match status" value="1"/>
</dbReference>
<dbReference type="FunFam" id="3.40.50.300:FF:000006">
    <property type="entry name" value="DNA-binding transcriptional regulator NtrC"/>
    <property type="match status" value="1"/>
</dbReference>
<dbReference type="SUPFAM" id="SSF52540">
    <property type="entry name" value="P-loop containing nucleoside triphosphate hydrolases"/>
    <property type="match status" value="1"/>
</dbReference>
<evidence type="ECO:0000313" key="9">
    <source>
        <dbReference type="Proteomes" id="UP000285120"/>
    </source>
</evidence>
<dbReference type="Pfam" id="PF25601">
    <property type="entry name" value="AAA_lid_14"/>
    <property type="match status" value="1"/>
</dbReference>
<keyword evidence="1" id="KW-0547">Nucleotide-binding</keyword>
<evidence type="ECO:0000256" key="3">
    <source>
        <dbReference type="ARBA" id="ARBA00023015"/>
    </source>
</evidence>
<dbReference type="GO" id="GO:0043565">
    <property type="term" value="F:sequence-specific DNA binding"/>
    <property type="evidence" value="ECO:0007669"/>
    <property type="project" value="InterPro"/>
</dbReference>
<dbReference type="InterPro" id="IPR002197">
    <property type="entry name" value="HTH_Fis"/>
</dbReference>
<evidence type="ECO:0000256" key="1">
    <source>
        <dbReference type="ARBA" id="ARBA00022741"/>
    </source>
</evidence>
<dbReference type="PRINTS" id="PR01590">
    <property type="entry name" value="HTHFIS"/>
</dbReference>
<accession>A0A419V779</accession>
<dbReference type="SUPFAM" id="SSF55785">
    <property type="entry name" value="PYP-like sensor domain (PAS domain)"/>
    <property type="match status" value="1"/>
</dbReference>
<keyword evidence="2" id="KW-0067">ATP-binding</keyword>
<dbReference type="PROSITE" id="PS50045">
    <property type="entry name" value="SIGMA54_INTERACT_4"/>
    <property type="match status" value="1"/>
</dbReference>
<dbReference type="InterPro" id="IPR003593">
    <property type="entry name" value="AAA+_ATPase"/>
</dbReference>
<keyword evidence="3" id="KW-0805">Transcription regulation</keyword>
<comment type="caution">
    <text evidence="8">The sequence shown here is derived from an EMBL/GenBank/DDBJ whole genome shotgun (WGS) entry which is preliminary data.</text>
</comment>
<evidence type="ECO:0000259" key="7">
    <source>
        <dbReference type="PROSITE" id="PS50112"/>
    </source>
</evidence>
<dbReference type="AlphaFoldDB" id="A0A419V779"/>
<protein>
    <submittedName>
        <fullName evidence="8">Transcriptional regulator</fullName>
    </submittedName>
</protein>
<dbReference type="PROSITE" id="PS00676">
    <property type="entry name" value="SIGMA54_INTERACT_2"/>
    <property type="match status" value="1"/>
</dbReference>
<organism evidence="8 9">
    <name type="scientific">Sinobaca qinghaiensis</name>
    <dbReference type="NCBI Taxonomy" id="342944"/>
    <lineage>
        <taxon>Bacteria</taxon>
        <taxon>Bacillati</taxon>
        <taxon>Bacillota</taxon>
        <taxon>Bacilli</taxon>
        <taxon>Bacillales</taxon>
        <taxon>Sporolactobacillaceae</taxon>
        <taxon>Sinobaca</taxon>
    </lineage>
</organism>
<dbReference type="SUPFAM" id="SSF46689">
    <property type="entry name" value="Homeodomain-like"/>
    <property type="match status" value="1"/>
</dbReference>
<dbReference type="InterPro" id="IPR058031">
    <property type="entry name" value="AAA_lid_NorR"/>
</dbReference>
<dbReference type="Gene3D" id="3.30.450.20">
    <property type="entry name" value="PAS domain"/>
    <property type="match status" value="1"/>
</dbReference>
<dbReference type="PANTHER" id="PTHR32071">
    <property type="entry name" value="TRANSCRIPTIONAL REGULATORY PROTEIN"/>
    <property type="match status" value="1"/>
</dbReference>
<keyword evidence="4" id="KW-0238">DNA-binding</keyword>
<dbReference type="GO" id="GO:0006355">
    <property type="term" value="P:regulation of DNA-templated transcription"/>
    <property type="evidence" value="ECO:0007669"/>
    <property type="project" value="InterPro"/>
</dbReference>
<name>A0A419V779_9BACL</name>
<dbReference type="SMART" id="SM00382">
    <property type="entry name" value="AAA"/>
    <property type="match status" value="1"/>
</dbReference>
<dbReference type="PROSITE" id="PS00675">
    <property type="entry name" value="SIGMA54_INTERACT_1"/>
    <property type="match status" value="1"/>
</dbReference>
<dbReference type="InterPro" id="IPR002078">
    <property type="entry name" value="Sigma_54_int"/>
</dbReference>
<gene>
    <name evidence="8" type="ORF">ATL39_0131</name>
</gene>
<dbReference type="InterPro" id="IPR000014">
    <property type="entry name" value="PAS"/>
</dbReference>
<feature type="domain" description="Sigma-54 factor interaction" evidence="6">
    <location>
        <begin position="267"/>
        <end position="496"/>
    </location>
</feature>
<dbReference type="Proteomes" id="UP000285120">
    <property type="component" value="Unassembled WGS sequence"/>
</dbReference>
<proteinExistence type="predicted"/>
<dbReference type="Pfam" id="PF02954">
    <property type="entry name" value="HTH_8"/>
    <property type="match status" value="1"/>
</dbReference>
<dbReference type="Pfam" id="PF00989">
    <property type="entry name" value="PAS"/>
    <property type="match status" value="1"/>
</dbReference>